<evidence type="ECO:0000313" key="2">
    <source>
        <dbReference type="EMBL" id="QJA92382.1"/>
    </source>
</evidence>
<protein>
    <submittedName>
        <fullName evidence="1">Uncharacterized protein</fullName>
    </submittedName>
</protein>
<sequence>MTDKDFQKRMDFAYMGGGMIPVSPNAIELCEQSDNGEVLSFVEITNRDVKFHRCYFALLNFIYGYMPPKFKKAVPENKFYLWLKHLKAQYEVLFTFSDGTSLVEYDSISFGRMSQKTFETYIREQLPYIYTDVLGRYFEGDILNGIIETIEEEFKKFLSKL</sequence>
<gene>
    <name evidence="2" type="ORF">MM415B04704_0007</name>
    <name evidence="1" type="ORF">TM448A04938_0009</name>
</gene>
<reference evidence="1" key="1">
    <citation type="submission" date="2020-03" db="EMBL/GenBank/DDBJ databases">
        <title>The deep terrestrial virosphere.</title>
        <authorList>
            <person name="Holmfeldt K."/>
            <person name="Nilsson E."/>
            <person name="Simone D."/>
            <person name="Lopez-Fernandez M."/>
            <person name="Wu X."/>
            <person name="de Brujin I."/>
            <person name="Lundin D."/>
            <person name="Andersson A."/>
            <person name="Bertilsson S."/>
            <person name="Dopson M."/>
        </authorList>
    </citation>
    <scope>NUCLEOTIDE SEQUENCE</scope>
    <source>
        <strain evidence="2">MM415B04704</strain>
        <strain evidence="1">TM448A04938</strain>
    </source>
</reference>
<dbReference type="Pfam" id="PF07105">
    <property type="entry name" value="DUF1367"/>
    <property type="match status" value="1"/>
</dbReference>
<dbReference type="InterPro" id="IPR009797">
    <property type="entry name" value="DUF1367"/>
</dbReference>
<dbReference type="EMBL" id="MT144509">
    <property type="protein sequence ID" value="QJA54470.1"/>
    <property type="molecule type" value="Genomic_DNA"/>
</dbReference>
<dbReference type="AlphaFoldDB" id="A0A6H2A4V4"/>
<dbReference type="EMBL" id="MT143062">
    <property type="protein sequence ID" value="QJA92382.1"/>
    <property type="molecule type" value="Genomic_DNA"/>
</dbReference>
<accession>A0A6H2A4V4</accession>
<organism evidence="1">
    <name type="scientific">viral metagenome</name>
    <dbReference type="NCBI Taxonomy" id="1070528"/>
    <lineage>
        <taxon>unclassified sequences</taxon>
        <taxon>metagenomes</taxon>
        <taxon>organismal metagenomes</taxon>
    </lineage>
</organism>
<evidence type="ECO:0000313" key="1">
    <source>
        <dbReference type="EMBL" id="QJA54470.1"/>
    </source>
</evidence>
<name>A0A6H2A4V4_9ZZZZ</name>
<proteinExistence type="predicted"/>